<feature type="region of interest" description="Disordered" evidence="1">
    <location>
        <begin position="244"/>
        <end position="296"/>
    </location>
</feature>
<evidence type="ECO:0000313" key="3">
    <source>
        <dbReference type="Proteomes" id="UP000053319"/>
    </source>
</evidence>
<dbReference type="AlphaFoldDB" id="R7T144"/>
<dbReference type="GeneID" id="18839098"/>
<dbReference type="RefSeq" id="XP_007365755.1">
    <property type="nucleotide sequence ID" value="XM_007365693.1"/>
</dbReference>
<evidence type="ECO:0000256" key="1">
    <source>
        <dbReference type="SAM" id="MobiDB-lite"/>
    </source>
</evidence>
<accession>R7T144</accession>
<dbReference type="OMA" id="WDKSHTE"/>
<dbReference type="EMBL" id="JH719409">
    <property type="protein sequence ID" value="EJF61660.1"/>
    <property type="molecule type" value="Genomic_DNA"/>
</dbReference>
<gene>
    <name evidence="2" type="ORF">DICSQDRAFT_170075</name>
</gene>
<evidence type="ECO:0000313" key="2">
    <source>
        <dbReference type="EMBL" id="EJF61660.1"/>
    </source>
</evidence>
<protein>
    <submittedName>
        <fullName evidence="2">Uncharacterized protein</fullName>
    </submittedName>
</protein>
<dbReference type="KEGG" id="dsq:DICSQDRAFT_170075"/>
<dbReference type="HOGENOM" id="CLU_042068_0_0_1"/>
<proteinExistence type="predicted"/>
<dbReference type="OrthoDB" id="2757640at2759"/>
<organism evidence="2 3">
    <name type="scientific">Dichomitus squalens (strain LYAD-421)</name>
    <name type="common">Western red white-rot fungus</name>
    <dbReference type="NCBI Taxonomy" id="732165"/>
    <lineage>
        <taxon>Eukaryota</taxon>
        <taxon>Fungi</taxon>
        <taxon>Dikarya</taxon>
        <taxon>Basidiomycota</taxon>
        <taxon>Agaricomycotina</taxon>
        <taxon>Agaricomycetes</taxon>
        <taxon>Polyporales</taxon>
        <taxon>Polyporaceae</taxon>
        <taxon>Dichomitus</taxon>
    </lineage>
</organism>
<reference evidence="2 3" key="1">
    <citation type="journal article" date="2012" name="Science">
        <title>The Paleozoic origin of enzymatic lignin decomposition reconstructed from 31 fungal genomes.</title>
        <authorList>
            <person name="Floudas D."/>
            <person name="Binder M."/>
            <person name="Riley R."/>
            <person name="Barry K."/>
            <person name="Blanchette R.A."/>
            <person name="Henrissat B."/>
            <person name="Martinez A.T."/>
            <person name="Otillar R."/>
            <person name="Spatafora J.W."/>
            <person name="Yadav J.S."/>
            <person name="Aerts A."/>
            <person name="Benoit I."/>
            <person name="Boyd A."/>
            <person name="Carlson A."/>
            <person name="Copeland A."/>
            <person name="Coutinho P.M."/>
            <person name="de Vries R.P."/>
            <person name="Ferreira P."/>
            <person name="Findley K."/>
            <person name="Foster B."/>
            <person name="Gaskell J."/>
            <person name="Glotzer D."/>
            <person name="Gorecki P."/>
            <person name="Heitman J."/>
            <person name="Hesse C."/>
            <person name="Hori C."/>
            <person name="Igarashi K."/>
            <person name="Jurgens J.A."/>
            <person name="Kallen N."/>
            <person name="Kersten P."/>
            <person name="Kohler A."/>
            <person name="Kuees U."/>
            <person name="Kumar T.K.A."/>
            <person name="Kuo A."/>
            <person name="LaButti K."/>
            <person name="Larrondo L.F."/>
            <person name="Lindquist E."/>
            <person name="Ling A."/>
            <person name="Lombard V."/>
            <person name="Lucas S."/>
            <person name="Lundell T."/>
            <person name="Martin R."/>
            <person name="McLaughlin D.J."/>
            <person name="Morgenstern I."/>
            <person name="Morin E."/>
            <person name="Murat C."/>
            <person name="Nagy L.G."/>
            <person name="Nolan M."/>
            <person name="Ohm R.A."/>
            <person name="Patyshakuliyeva A."/>
            <person name="Rokas A."/>
            <person name="Ruiz-Duenas F.J."/>
            <person name="Sabat G."/>
            <person name="Salamov A."/>
            <person name="Samejima M."/>
            <person name="Schmutz J."/>
            <person name="Slot J.C."/>
            <person name="St John F."/>
            <person name="Stenlid J."/>
            <person name="Sun H."/>
            <person name="Sun S."/>
            <person name="Syed K."/>
            <person name="Tsang A."/>
            <person name="Wiebenga A."/>
            <person name="Young D."/>
            <person name="Pisabarro A."/>
            <person name="Eastwood D.C."/>
            <person name="Martin F."/>
            <person name="Cullen D."/>
            <person name="Grigoriev I.V."/>
            <person name="Hibbett D.S."/>
        </authorList>
    </citation>
    <scope>NUCLEOTIDE SEQUENCE [LARGE SCALE GENOMIC DNA]</scope>
    <source>
        <strain evidence="2 3">LYAD-421 SS1</strain>
    </source>
</reference>
<sequence>MGARLQRLEQDNLELRRHFTSVAQENLELRQQFHALRMQFEDFKGDNKAANVTNDTNDSRAILKRLLLESVVATQSLKPKEPLGYDCVREQKEFPNLKFFTLRDWNQWKRDNPKTTRIGEEPVRGKAMSSKGINHTAPYVEHIDGTPADGDYINDARKFCRTFLNLARTARYELPRKWGDTDIWLQELFYTALRKKFPLFQLCHNNAKGSIFMYYSYYEQVTRKWDKSHTETVDLNDALHTIKSASDLEESESESVRQDNARTSKPPHSRRTSKRPSRDDDAATGPRKQARIDSDGAAQTVVDVVATPSNAFKGKQRAAPSLLAVLSTSTTALQLERRPAIIPDSSSCRLPLSDPLVAPASPSLSVPSASLPVTSSSQSIQVPHPTLSSLASLTTLTPLSMSLSHPEASSDPIQVPMGPPLDVGLPSVAPDPAPIPQPQDVAAGGSTPSEQPPAEPAKTPAPKKTRAPRKTSHWPPPGDMQGAKWIYARRWYTETDGTQDAFEAHYKSLSRAERQRLGRAS</sequence>
<feature type="compositionally biased region" description="Basic residues" evidence="1">
    <location>
        <begin position="461"/>
        <end position="472"/>
    </location>
</feature>
<name>R7T144_DICSQ</name>
<feature type="compositionally biased region" description="Basic residues" evidence="1">
    <location>
        <begin position="265"/>
        <end position="275"/>
    </location>
</feature>
<feature type="region of interest" description="Disordered" evidence="1">
    <location>
        <begin position="362"/>
        <end position="383"/>
    </location>
</feature>
<feature type="region of interest" description="Disordered" evidence="1">
    <location>
        <begin position="402"/>
        <end position="481"/>
    </location>
</feature>
<dbReference type="Proteomes" id="UP000053319">
    <property type="component" value="Unassembled WGS sequence"/>
</dbReference>